<dbReference type="EMBL" id="JAPQKO010000002">
    <property type="protein sequence ID" value="KAJ5179853.1"/>
    <property type="molecule type" value="Genomic_DNA"/>
</dbReference>
<comment type="caution">
    <text evidence="1">The sequence shown here is derived from an EMBL/GenBank/DDBJ whole genome shotgun (WGS) entry which is preliminary data.</text>
</comment>
<organism evidence="1 2">
    <name type="scientific">Penicillium capsulatum</name>
    <dbReference type="NCBI Taxonomy" id="69766"/>
    <lineage>
        <taxon>Eukaryota</taxon>
        <taxon>Fungi</taxon>
        <taxon>Dikarya</taxon>
        <taxon>Ascomycota</taxon>
        <taxon>Pezizomycotina</taxon>
        <taxon>Eurotiomycetes</taxon>
        <taxon>Eurotiomycetidae</taxon>
        <taxon>Eurotiales</taxon>
        <taxon>Aspergillaceae</taxon>
        <taxon>Penicillium</taxon>
    </lineage>
</organism>
<evidence type="ECO:0000313" key="2">
    <source>
        <dbReference type="Proteomes" id="UP001146351"/>
    </source>
</evidence>
<evidence type="ECO:0000313" key="1">
    <source>
        <dbReference type="EMBL" id="KAJ5179853.1"/>
    </source>
</evidence>
<keyword evidence="2" id="KW-1185">Reference proteome</keyword>
<gene>
    <name evidence="1" type="ORF">N7492_003063</name>
</gene>
<dbReference type="Proteomes" id="UP001146351">
    <property type="component" value="Unassembled WGS sequence"/>
</dbReference>
<accession>A0A9W9IKJ2</accession>
<protein>
    <submittedName>
        <fullName evidence="1">Uncharacterized protein</fullName>
    </submittedName>
</protein>
<reference evidence="1" key="2">
    <citation type="journal article" date="2023" name="IMA Fungus">
        <title>Comparative genomic study of the Penicillium genus elucidates a diverse pangenome and 15 lateral gene transfer events.</title>
        <authorList>
            <person name="Petersen C."/>
            <person name="Sorensen T."/>
            <person name="Nielsen M.R."/>
            <person name="Sondergaard T.E."/>
            <person name="Sorensen J.L."/>
            <person name="Fitzpatrick D.A."/>
            <person name="Frisvad J.C."/>
            <person name="Nielsen K.L."/>
        </authorList>
    </citation>
    <scope>NUCLEOTIDE SEQUENCE</scope>
    <source>
        <strain evidence="1">IBT 21917</strain>
    </source>
</reference>
<sequence length="143" mass="16166">MWPDLLKPLAALCSQPQSQRYITSIRNLGNAWRSLTEPPLSESDQASAIVETNFDFILKVSNRLADNCQSNTTIVDMSTTSRMTEPPEPTQSPRHYRIFADYGRVLSGEIPMTFASGKETVCWKLKKYSPHSLLQSWSSTTHE</sequence>
<proteinExistence type="predicted"/>
<dbReference type="AlphaFoldDB" id="A0A9W9IKJ2"/>
<reference evidence="1" key="1">
    <citation type="submission" date="2022-11" db="EMBL/GenBank/DDBJ databases">
        <authorList>
            <person name="Petersen C."/>
        </authorList>
    </citation>
    <scope>NUCLEOTIDE SEQUENCE</scope>
    <source>
        <strain evidence="1">IBT 21917</strain>
    </source>
</reference>
<name>A0A9W9IKJ2_9EURO</name>
<dbReference type="OrthoDB" id="3034873at2759"/>